<dbReference type="Pfam" id="PF04984">
    <property type="entry name" value="Phage_sheath_1"/>
    <property type="match status" value="1"/>
</dbReference>
<dbReference type="Gene3D" id="3.40.50.11780">
    <property type="match status" value="1"/>
</dbReference>
<dbReference type="AlphaFoldDB" id="A0A8A4TP76"/>
<comment type="similarity">
    <text evidence="1">Belongs to the myoviridae tail sheath protein family.</text>
</comment>
<feature type="domain" description="Tail sheath protein subtilisin-like" evidence="2">
    <location>
        <begin position="109"/>
        <end position="274"/>
    </location>
</feature>
<feature type="domain" description="Tail sheath protein C-terminal" evidence="3">
    <location>
        <begin position="281"/>
        <end position="374"/>
    </location>
</feature>
<evidence type="ECO:0000256" key="1">
    <source>
        <dbReference type="ARBA" id="ARBA00008005"/>
    </source>
</evidence>
<evidence type="ECO:0000313" key="5">
    <source>
        <dbReference type="Proteomes" id="UP000663929"/>
    </source>
</evidence>
<proteinExistence type="inferred from homology"/>
<dbReference type="EMBL" id="CP071793">
    <property type="protein sequence ID" value="QTD51350.1"/>
    <property type="molecule type" value="Genomic_DNA"/>
</dbReference>
<dbReference type="KEGG" id="scor:J3U87_02680"/>
<dbReference type="InterPro" id="IPR020287">
    <property type="entry name" value="Tail_sheath_C"/>
</dbReference>
<sequence>MAEDIDFGSLVVPGTFIRVRAEGLISAGGISTGNIGIVGTAAKGYGTTEILTDFRSAVNAFGPYDSFETKKHNLVRALELLFANGARTIYARALAPTDAEGVEDTETFTAQNINAQFAELVKDDVNILVLPESGAADASTILRALVENNETHGKDMMAIVGTDQSTVANITGQVTVNDRLVFCAPGLIVKEPRTNQAGKVDMVEVSLPGTYTAAAVAGLLSSLSVATSPTNKGLPGVTKLGQTFNYGELTALINGGVLVLENRGGVRIVRGVTTEQKDGLPFRQISTRRIVDFAKAGVRKVGNTFLGRLNNVRVRKALQGAIQGFLDTMVQGEALTGYDLEVTATRADEIANRAIVNLRLRPTFSIDFVAVTLTLE</sequence>
<keyword evidence="5" id="KW-1185">Reference proteome</keyword>
<dbReference type="Proteomes" id="UP000663929">
    <property type="component" value="Chromosome"/>
</dbReference>
<dbReference type="Pfam" id="PF17482">
    <property type="entry name" value="Phage_sheath_1C"/>
    <property type="match status" value="1"/>
</dbReference>
<name>A0A8A4TP76_SULCO</name>
<reference evidence="4" key="1">
    <citation type="submission" date="2021-03" db="EMBL/GenBank/DDBJ databases">
        <title>Acanthopleuribacteraceae sp. M133.</title>
        <authorList>
            <person name="Wang G."/>
        </authorList>
    </citation>
    <scope>NUCLEOTIDE SEQUENCE</scope>
    <source>
        <strain evidence="4">M133</strain>
    </source>
</reference>
<evidence type="ECO:0000259" key="3">
    <source>
        <dbReference type="Pfam" id="PF17482"/>
    </source>
</evidence>
<dbReference type="RefSeq" id="WP_237381481.1">
    <property type="nucleotide sequence ID" value="NZ_CP071793.1"/>
</dbReference>
<evidence type="ECO:0000313" key="4">
    <source>
        <dbReference type="EMBL" id="QTD51350.1"/>
    </source>
</evidence>
<organism evidence="4 5">
    <name type="scientific">Sulfidibacter corallicola</name>
    <dbReference type="NCBI Taxonomy" id="2818388"/>
    <lineage>
        <taxon>Bacteria</taxon>
        <taxon>Pseudomonadati</taxon>
        <taxon>Acidobacteriota</taxon>
        <taxon>Holophagae</taxon>
        <taxon>Acanthopleuribacterales</taxon>
        <taxon>Acanthopleuribacteraceae</taxon>
        <taxon>Sulfidibacter</taxon>
    </lineage>
</organism>
<evidence type="ECO:0000259" key="2">
    <source>
        <dbReference type="Pfam" id="PF04984"/>
    </source>
</evidence>
<gene>
    <name evidence="4" type="ORF">J3U87_02680</name>
</gene>
<accession>A0A8A4TP76</accession>
<protein>
    <submittedName>
        <fullName evidence="4">Phage tail sheath subtilisin-like domain-containing protein</fullName>
    </submittedName>
</protein>
<dbReference type="InterPro" id="IPR035089">
    <property type="entry name" value="Phage_sheath_subtilisin"/>
</dbReference>